<evidence type="ECO:0000256" key="11">
    <source>
        <dbReference type="PROSITE-ProRule" id="PRU00221"/>
    </source>
</evidence>
<dbReference type="SUPFAM" id="SSF50969">
    <property type="entry name" value="YVTN repeat-like/Quinoprotein amine dehydrogenase"/>
    <property type="match status" value="1"/>
</dbReference>
<evidence type="ECO:0000256" key="1">
    <source>
        <dbReference type="ARBA" id="ARBA00004123"/>
    </source>
</evidence>
<comment type="subcellular location">
    <subcellularLocation>
        <location evidence="2">Cytoplasm</location>
    </subcellularLocation>
    <subcellularLocation>
        <location evidence="1">Nucleus</location>
    </subcellularLocation>
</comment>
<evidence type="ECO:0000313" key="14">
    <source>
        <dbReference type="Proteomes" id="UP000095023"/>
    </source>
</evidence>
<proteinExistence type="inferred from homology"/>
<dbReference type="InterPro" id="IPR020472">
    <property type="entry name" value="WD40_PAC1"/>
</dbReference>
<organism evidence="13 14">
    <name type="scientific">Tortispora caseinolytica NRRL Y-17796</name>
    <dbReference type="NCBI Taxonomy" id="767744"/>
    <lineage>
        <taxon>Eukaryota</taxon>
        <taxon>Fungi</taxon>
        <taxon>Dikarya</taxon>
        <taxon>Ascomycota</taxon>
        <taxon>Saccharomycotina</taxon>
        <taxon>Trigonopsidomycetes</taxon>
        <taxon>Trigonopsidales</taxon>
        <taxon>Trigonopsidaceae</taxon>
        <taxon>Tortispora</taxon>
    </lineage>
</organism>
<keyword evidence="7 11" id="KW-0853">WD repeat</keyword>
<evidence type="ECO:0000256" key="8">
    <source>
        <dbReference type="ARBA" id="ARBA00022694"/>
    </source>
</evidence>
<dbReference type="Pfam" id="PF00400">
    <property type="entry name" value="WD40"/>
    <property type="match status" value="5"/>
</dbReference>
<comment type="pathway">
    <text evidence="3">tRNA modification; 5-methoxycarbonylmethyl-2-thiouridine-tRNA biosynthesis.</text>
</comment>
<feature type="domain" description="Anaphase-promoting complex subunit 4-like WD40" evidence="12">
    <location>
        <begin position="652"/>
        <end position="714"/>
    </location>
</feature>
<dbReference type="InterPro" id="IPR036322">
    <property type="entry name" value="WD40_repeat_dom_sf"/>
</dbReference>
<dbReference type="OrthoDB" id="27911at2759"/>
<feature type="repeat" description="WD" evidence="11">
    <location>
        <begin position="165"/>
        <end position="204"/>
    </location>
</feature>
<dbReference type="PANTHER" id="PTHR44111">
    <property type="entry name" value="ELONGATOR COMPLEX PROTEIN 2"/>
    <property type="match status" value="1"/>
</dbReference>
<dbReference type="GO" id="GO:0033588">
    <property type="term" value="C:elongator holoenzyme complex"/>
    <property type="evidence" value="ECO:0007669"/>
    <property type="project" value="EnsemblFungi"/>
</dbReference>
<dbReference type="PRINTS" id="PR00320">
    <property type="entry name" value="GPROTEINBRPT"/>
</dbReference>
<dbReference type="GO" id="GO:0005737">
    <property type="term" value="C:cytoplasm"/>
    <property type="evidence" value="ECO:0007669"/>
    <property type="project" value="UniProtKB-SubCell"/>
</dbReference>
<feature type="repeat" description="WD" evidence="11">
    <location>
        <begin position="321"/>
        <end position="352"/>
    </location>
</feature>
<dbReference type="SMART" id="SM00320">
    <property type="entry name" value="WD40"/>
    <property type="match status" value="10"/>
</dbReference>
<dbReference type="InterPro" id="IPR015943">
    <property type="entry name" value="WD40/YVTN_repeat-like_dom_sf"/>
</dbReference>
<keyword evidence="10" id="KW-0539">Nucleus</keyword>
<dbReference type="GO" id="GO:0008017">
    <property type="term" value="F:microtubule binding"/>
    <property type="evidence" value="ECO:0007669"/>
    <property type="project" value="EnsemblFungi"/>
</dbReference>
<dbReference type="PANTHER" id="PTHR44111:SF1">
    <property type="entry name" value="ELONGATOR COMPLEX PROTEIN 2"/>
    <property type="match status" value="1"/>
</dbReference>
<evidence type="ECO:0000256" key="4">
    <source>
        <dbReference type="ARBA" id="ARBA00005881"/>
    </source>
</evidence>
<keyword evidence="6" id="KW-0963">Cytoplasm</keyword>
<evidence type="ECO:0000256" key="6">
    <source>
        <dbReference type="ARBA" id="ARBA00022490"/>
    </source>
</evidence>
<dbReference type="GO" id="GO:0006357">
    <property type="term" value="P:regulation of transcription by RNA polymerase II"/>
    <property type="evidence" value="ECO:0007669"/>
    <property type="project" value="EnsemblFungi"/>
</dbReference>
<dbReference type="InterPro" id="IPR024977">
    <property type="entry name" value="Apc4-like_WD40_dom"/>
</dbReference>
<sequence>MALFAGANTHANASDINDTYLVYGSGPNVAVSDLKSTVRLLVGHTAQVTAVAFLNNYIVSGTQTGSLVIHDSQDWSLKVSVNTEFRAMVSALRCFDGLVYCAIDKHVCIYDSTLTLVDQIDLSFYSLAIEVATIGSVTVMFVAGSKSTIHVYARTSGSFVHMAAIPGHEDWVRALAYDNGILASASQDRTIRLWKIVSATDSASQLSKLVVKNYKISESSEMLFDALLFGHDDWIMTLRWRNGKLLSSSSDSSVIVWTPDDSGIWIPETRLGSVSIKGASTATGASGGIWSALWTPAGGIAAVSRTGSWRIWLNGAQQLPITGHTGAVTGMSWSPEGEYLLSTSTDQTTRLWACWMHNNPDNLWHEMSRPQIHGYDMVTCTAITSSVFVSAAEEKILRVFQLPKPIASLIHTTVSPQFMSSTDAAAAIVPTLGLSNKAVNDSSSVTYDDTNMDREVESGHLAAHIKTNQPPSEDDLERHTLWPELDKLYGHGYEISALDASPKSGEHLIATACRANKEDNAVIRLFSSSTDSLDAWNQDPDLLKAHHLTVNCIRFSPDGKYILSVSRDRSFALFDVDNKQLLVHQLKAHSRLLWSCSWVLSNNCYSFVTSGRDNTLKLWSFDPSTNSVALLHTQPTESAVTATATIAQNNSTLLAAGQENGGVLVFRIIGSELIAVPRSATWNCASTVRCMAWRPRSTLLAVGSDDHSVRLLNIDPRIDGQQ</sequence>
<feature type="repeat" description="WD" evidence="11">
    <location>
        <begin position="228"/>
        <end position="257"/>
    </location>
</feature>
<dbReference type="GO" id="GO:0005634">
    <property type="term" value="C:nucleus"/>
    <property type="evidence" value="ECO:0007669"/>
    <property type="project" value="UniProtKB-SubCell"/>
</dbReference>
<dbReference type="AlphaFoldDB" id="A0A1E4TAH6"/>
<reference evidence="14" key="1">
    <citation type="submission" date="2016-02" db="EMBL/GenBank/DDBJ databases">
        <title>Comparative genomics of biotechnologically important yeasts.</title>
        <authorList>
            <consortium name="DOE Joint Genome Institute"/>
            <person name="Riley R."/>
            <person name="Haridas S."/>
            <person name="Wolfe K.H."/>
            <person name="Lopes M.R."/>
            <person name="Hittinger C.T."/>
            <person name="Goker M."/>
            <person name="Salamov A."/>
            <person name="Wisecaver J."/>
            <person name="Long T.M."/>
            <person name="Aerts A.L."/>
            <person name="Barry K."/>
            <person name="Choi C."/>
            <person name="Clum A."/>
            <person name="Coughlan A.Y."/>
            <person name="Deshpande S."/>
            <person name="Douglass A.P."/>
            <person name="Hanson S.J."/>
            <person name="Klenk H.-P."/>
            <person name="Labutti K."/>
            <person name="Lapidus A."/>
            <person name="Lindquist E."/>
            <person name="Lipzen A."/>
            <person name="Meier-Kolthoff J.P."/>
            <person name="Ohm R.A."/>
            <person name="Otillar R.P."/>
            <person name="Pangilinan J."/>
            <person name="Peng Y."/>
            <person name="Rokas A."/>
            <person name="Rosa C.A."/>
            <person name="Scheuner C."/>
            <person name="Sibirny A.A."/>
            <person name="Slot J.C."/>
            <person name="Stielow J.B."/>
            <person name="Sun H."/>
            <person name="Kurtzman C.P."/>
            <person name="Blackwell M."/>
            <person name="Jeffries T.W."/>
            <person name="Grigoriev I.V."/>
        </authorList>
    </citation>
    <scope>NUCLEOTIDE SEQUENCE [LARGE SCALE GENOMIC DNA]</scope>
    <source>
        <strain evidence="14">NRRL Y-17796</strain>
    </source>
</reference>
<dbReference type="PROSITE" id="PS50294">
    <property type="entry name" value="WD_REPEATS_REGION"/>
    <property type="match status" value="3"/>
</dbReference>
<dbReference type="Pfam" id="PF12894">
    <property type="entry name" value="ANAPC4_WD40"/>
    <property type="match status" value="1"/>
</dbReference>
<feature type="repeat" description="WD" evidence="11">
    <location>
        <begin position="543"/>
        <end position="584"/>
    </location>
</feature>
<dbReference type="Gene3D" id="2.130.10.10">
    <property type="entry name" value="YVTN repeat-like/Quinoprotein amine dehydrogenase"/>
    <property type="match status" value="5"/>
</dbReference>
<evidence type="ECO:0000256" key="7">
    <source>
        <dbReference type="ARBA" id="ARBA00022574"/>
    </source>
</evidence>
<dbReference type="PROSITE" id="PS50082">
    <property type="entry name" value="WD_REPEATS_2"/>
    <property type="match status" value="4"/>
</dbReference>
<dbReference type="InterPro" id="IPR011044">
    <property type="entry name" value="Quino_amine_DH_bsu"/>
</dbReference>
<dbReference type="GO" id="GO:0032447">
    <property type="term" value="P:protein urmylation"/>
    <property type="evidence" value="ECO:0007669"/>
    <property type="project" value="EnsemblFungi"/>
</dbReference>
<evidence type="ECO:0000256" key="2">
    <source>
        <dbReference type="ARBA" id="ARBA00004496"/>
    </source>
</evidence>
<protein>
    <recommendedName>
        <fullName evidence="5">Elongator complex protein 2</fullName>
    </recommendedName>
</protein>
<dbReference type="InterPro" id="IPR001680">
    <property type="entry name" value="WD40_rpt"/>
</dbReference>
<evidence type="ECO:0000256" key="9">
    <source>
        <dbReference type="ARBA" id="ARBA00022737"/>
    </source>
</evidence>
<dbReference type="SUPFAM" id="SSF50978">
    <property type="entry name" value="WD40 repeat-like"/>
    <property type="match status" value="2"/>
</dbReference>
<keyword evidence="9" id="KW-0677">Repeat</keyword>
<dbReference type="UniPathway" id="UPA00988"/>
<evidence type="ECO:0000259" key="12">
    <source>
        <dbReference type="Pfam" id="PF12894"/>
    </source>
</evidence>
<keyword evidence="8" id="KW-0819">tRNA processing</keyword>
<evidence type="ECO:0000313" key="13">
    <source>
        <dbReference type="EMBL" id="ODV88785.1"/>
    </source>
</evidence>
<evidence type="ECO:0000256" key="3">
    <source>
        <dbReference type="ARBA" id="ARBA00005043"/>
    </source>
</evidence>
<dbReference type="InterPro" id="IPR037289">
    <property type="entry name" value="Elp2"/>
</dbReference>
<dbReference type="EMBL" id="KV453843">
    <property type="protein sequence ID" value="ODV88785.1"/>
    <property type="molecule type" value="Genomic_DNA"/>
</dbReference>
<evidence type="ECO:0000256" key="10">
    <source>
        <dbReference type="ARBA" id="ARBA00023242"/>
    </source>
</evidence>
<gene>
    <name evidence="13" type="ORF">CANCADRAFT_32265</name>
</gene>
<evidence type="ECO:0000256" key="5">
    <source>
        <dbReference type="ARBA" id="ARBA00020267"/>
    </source>
</evidence>
<dbReference type="Proteomes" id="UP000095023">
    <property type="component" value="Unassembled WGS sequence"/>
</dbReference>
<keyword evidence="14" id="KW-1185">Reference proteome</keyword>
<comment type="similarity">
    <text evidence="4">Belongs to the WD repeat ELP2 family.</text>
</comment>
<dbReference type="GO" id="GO:0002098">
    <property type="term" value="P:tRNA wobble uridine modification"/>
    <property type="evidence" value="ECO:0007669"/>
    <property type="project" value="EnsemblFungi"/>
</dbReference>
<name>A0A1E4TAH6_9ASCO</name>
<accession>A0A1E4TAH6</accession>